<evidence type="ECO:0000313" key="3">
    <source>
        <dbReference type="Proteomes" id="UP000000851"/>
    </source>
</evidence>
<proteinExistence type="predicted"/>
<evidence type="ECO:0000313" key="2">
    <source>
        <dbReference type="EMBL" id="ACU74028.1"/>
    </source>
</evidence>
<protein>
    <submittedName>
        <fullName evidence="2">Amine oxidase</fullName>
    </submittedName>
</protein>
<dbReference type="PANTHER" id="PTHR42841">
    <property type="entry name" value="AMINE OXIDASE"/>
    <property type="match status" value="1"/>
</dbReference>
<dbReference type="AlphaFoldDB" id="C7Q6J3"/>
<dbReference type="STRING" id="479433.Caci_5169"/>
<dbReference type="InterPro" id="IPR002937">
    <property type="entry name" value="Amino_oxidase"/>
</dbReference>
<dbReference type="eggNOG" id="COG1232">
    <property type="taxonomic scope" value="Bacteria"/>
</dbReference>
<feature type="domain" description="Amine oxidase" evidence="1">
    <location>
        <begin position="31"/>
        <end position="422"/>
    </location>
</feature>
<evidence type="ECO:0000259" key="1">
    <source>
        <dbReference type="Pfam" id="PF01593"/>
    </source>
</evidence>
<gene>
    <name evidence="2" type="ordered locus">Caci_5169</name>
</gene>
<sequence length="433" mass="45765">MSAAGHAAARRGCVRVAAVKTDEVVVVGAGVAGLVCAADLVAQGFDVTIVEASDQPGGRMRSDRRDGFVLDRGFQVLNPAYPQVRKRVALAALDLHPFYQGMLLHGAKGRARIANPASDRRVVKDVWNAGLPGSVRDLAALSAMSVRDGALPVRRLKEQRDESAYAGLRGAGLSAEFIDRVLRPFFAGVFLEPDLETSSRMLHLVWRSMLRGRLALPAAGIGAVPAQLADALPAKCLRLETPVAAVTDEGVALADGGEHAAAAVVVATGPRQAAELVPAIPQVATRTVTTYYHVAARTPLGEPAIIVDERMRILNTVVLSDVCPDYSPDGRALIATSVLGAPPEHAELPLPDVLSEIYRTDTVAWELLATYHVPDALPAMLPPWPLSRPTRIAPRRYVCGDHRATGSVQGAMASGARAAREVAADLRGRGSGS</sequence>
<dbReference type="KEGG" id="cai:Caci_5169"/>
<dbReference type="InParanoid" id="C7Q6J3"/>
<organism evidence="2 3">
    <name type="scientific">Catenulispora acidiphila (strain DSM 44928 / JCM 14897 / NBRC 102108 / NRRL B-24433 / ID139908)</name>
    <dbReference type="NCBI Taxonomy" id="479433"/>
    <lineage>
        <taxon>Bacteria</taxon>
        <taxon>Bacillati</taxon>
        <taxon>Actinomycetota</taxon>
        <taxon>Actinomycetes</taxon>
        <taxon>Catenulisporales</taxon>
        <taxon>Catenulisporaceae</taxon>
        <taxon>Catenulispora</taxon>
    </lineage>
</organism>
<accession>C7Q6J3</accession>
<dbReference type="Gene3D" id="3.50.50.60">
    <property type="entry name" value="FAD/NAD(P)-binding domain"/>
    <property type="match status" value="1"/>
</dbReference>
<name>C7Q6J3_CATAD</name>
<dbReference type="Proteomes" id="UP000000851">
    <property type="component" value="Chromosome"/>
</dbReference>
<reference evidence="2 3" key="1">
    <citation type="journal article" date="2009" name="Stand. Genomic Sci.">
        <title>Complete genome sequence of Catenulispora acidiphila type strain (ID 139908).</title>
        <authorList>
            <person name="Copeland A."/>
            <person name="Lapidus A."/>
            <person name="Glavina Del Rio T."/>
            <person name="Nolan M."/>
            <person name="Lucas S."/>
            <person name="Chen F."/>
            <person name="Tice H."/>
            <person name="Cheng J.F."/>
            <person name="Bruce D."/>
            <person name="Goodwin L."/>
            <person name="Pitluck S."/>
            <person name="Mikhailova N."/>
            <person name="Pati A."/>
            <person name="Ivanova N."/>
            <person name="Mavromatis K."/>
            <person name="Chen A."/>
            <person name="Palaniappan K."/>
            <person name="Chain P."/>
            <person name="Land M."/>
            <person name="Hauser L."/>
            <person name="Chang Y.J."/>
            <person name="Jeffries C.D."/>
            <person name="Chertkov O."/>
            <person name="Brettin T."/>
            <person name="Detter J.C."/>
            <person name="Han C."/>
            <person name="Ali Z."/>
            <person name="Tindall B.J."/>
            <person name="Goker M."/>
            <person name="Bristow J."/>
            <person name="Eisen J.A."/>
            <person name="Markowitz V."/>
            <person name="Hugenholtz P."/>
            <person name="Kyrpides N.C."/>
            <person name="Klenk H.P."/>
        </authorList>
    </citation>
    <scope>NUCLEOTIDE SEQUENCE [LARGE SCALE GENOMIC DNA]</scope>
    <source>
        <strain evidence="3">DSM 44928 / JCM 14897 / NBRC 102108 / NRRL B-24433 / ID139908</strain>
    </source>
</reference>
<dbReference type="Pfam" id="PF01593">
    <property type="entry name" value="Amino_oxidase"/>
    <property type="match status" value="1"/>
</dbReference>
<keyword evidence="3" id="KW-1185">Reference proteome</keyword>
<dbReference type="HOGENOM" id="CLU_039679_0_0_11"/>
<dbReference type="GO" id="GO:0016491">
    <property type="term" value="F:oxidoreductase activity"/>
    <property type="evidence" value="ECO:0007669"/>
    <property type="project" value="InterPro"/>
</dbReference>
<dbReference type="InterPro" id="IPR036188">
    <property type="entry name" value="FAD/NAD-bd_sf"/>
</dbReference>
<dbReference type="EMBL" id="CP001700">
    <property type="protein sequence ID" value="ACU74028.1"/>
    <property type="molecule type" value="Genomic_DNA"/>
</dbReference>
<dbReference type="SUPFAM" id="SSF51905">
    <property type="entry name" value="FAD/NAD(P)-binding domain"/>
    <property type="match status" value="1"/>
</dbReference>